<dbReference type="Proteomes" id="UP001206925">
    <property type="component" value="Unassembled WGS sequence"/>
</dbReference>
<evidence type="ECO:0000313" key="1">
    <source>
        <dbReference type="EMBL" id="KAI7739119.1"/>
    </source>
</evidence>
<name>A0AAD5GF43_AMBAR</name>
<reference evidence="1" key="1">
    <citation type="submission" date="2022-06" db="EMBL/GenBank/DDBJ databases">
        <title>Uncovering the hologenomic basis of an extraordinary plant invasion.</title>
        <authorList>
            <person name="Bieker V.C."/>
            <person name="Martin M.D."/>
            <person name="Gilbert T."/>
            <person name="Hodgins K."/>
            <person name="Battlay P."/>
            <person name="Petersen B."/>
            <person name="Wilson J."/>
        </authorList>
    </citation>
    <scope>NUCLEOTIDE SEQUENCE</scope>
    <source>
        <strain evidence="1">AA19_3_7</strain>
        <tissue evidence="1">Leaf</tissue>
    </source>
</reference>
<organism evidence="1 2">
    <name type="scientific">Ambrosia artemisiifolia</name>
    <name type="common">Common ragweed</name>
    <dbReference type="NCBI Taxonomy" id="4212"/>
    <lineage>
        <taxon>Eukaryota</taxon>
        <taxon>Viridiplantae</taxon>
        <taxon>Streptophyta</taxon>
        <taxon>Embryophyta</taxon>
        <taxon>Tracheophyta</taxon>
        <taxon>Spermatophyta</taxon>
        <taxon>Magnoliopsida</taxon>
        <taxon>eudicotyledons</taxon>
        <taxon>Gunneridae</taxon>
        <taxon>Pentapetalae</taxon>
        <taxon>asterids</taxon>
        <taxon>campanulids</taxon>
        <taxon>Asterales</taxon>
        <taxon>Asteraceae</taxon>
        <taxon>Asteroideae</taxon>
        <taxon>Heliantheae alliance</taxon>
        <taxon>Heliantheae</taxon>
        <taxon>Ambrosia</taxon>
    </lineage>
</organism>
<gene>
    <name evidence="1" type="ORF">M8C21_001221</name>
</gene>
<dbReference type="EMBL" id="JAMZMK010008670">
    <property type="protein sequence ID" value="KAI7739119.1"/>
    <property type="molecule type" value="Genomic_DNA"/>
</dbReference>
<comment type="caution">
    <text evidence="1">The sequence shown here is derived from an EMBL/GenBank/DDBJ whole genome shotgun (WGS) entry which is preliminary data.</text>
</comment>
<sequence length="167" mass="18302">MVEENCWLNEDDCRLLLTQRDDDDDQKVGSGQDVHSVLAMERLERTSSFGSASSSPLLASLPPIRVHVDDGQKVGGIEEQFGQMSAQQKAPVQVQDDVGGYVIAFAPVVVAGVQGGSTPVATEYVNVNVQQKQFASLDFAYTDLVSRDFLCRLYTRILEHGLGLRRS</sequence>
<feature type="non-terminal residue" evidence="1">
    <location>
        <position position="1"/>
    </location>
</feature>
<evidence type="ECO:0000313" key="2">
    <source>
        <dbReference type="Proteomes" id="UP001206925"/>
    </source>
</evidence>
<proteinExistence type="predicted"/>
<protein>
    <submittedName>
        <fullName evidence="1">Uncharacterized protein</fullName>
    </submittedName>
</protein>
<accession>A0AAD5GF43</accession>
<keyword evidence="2" id="KW-1185">Reference proteome</keyword>
<dbReference type="AlphaFoldDB" id="A0AAD5GF43"/>